<dbReference type="Proteomes" id="UP000680304">
    <property type="component" value="Unassembled WGS sequence"/>
</dbReference>
<gene>
    <name evidence="2" type="ORF">PACILC2_10180</name>
</gene>
<organism evidence="2 3">
    <name type="scientific">Paenibacillus cisolokensis</name>
    <dbReference type="NCBI Taxonomy" id="1658519"/>
    <lineage>
        <taxon>Bacteria</taxon>
        <taxon>Bacillati</taxon>
        <taxon>Bacillota</taxon>
        <taxon>Bacilli</taxon>
        <taxon>Bacillales</taxon>
        <taxon>Paenibacillaceae</taxon>
        <taxon>Paenibacillus</taxon>
    </lineage>
</organism>
<evidence type="ECO:0000313" key="2">
    <source>
        <dbReference type="EMBL" id="GIQ62450.1"/>
    </source>
</evidence>
<reference evidence="2 3" key="1">
    <citation type="submission" date="2021-04" db="EMBL/GenBank/DDBJ databases">
        <title>Draft genome sequence of Paenibacillus cisolokensis, LC2-13A.</title>
        <authorList>
            <person name="Uke A."/>
            <person name="Chhe C."/>
            <person name="Baramee S."/>
            <person name="Kosugi A."/>
        </authorList>
    </citation>
    <scope>NUCLEOTIDE SEQUENCE [LARGE SCALE GENOMIC DNA]</scope>
    <source>
        <strain evidence="2 3">LC2-13A</strain>
    </source>
</reference>
<name>A0ABQ4N2R1_9BACL</name>
<sequence length="224" mass="25732">MSQTGDKRHRFELLMKQAELPNDLIDAYFADGYIDKVIVSQTNREWTFCIRKTSLVPSPAFVAFCRTVKEKFAHIADVSFVFLYDDEVKPQDIALQYWELFVEYAQREMVSVNGWLARAGLDADGDLLTVTLLDETGLELARKKKSTKRSFVSTSGCSPASTASSWLSVLPVRRRTNGLRSRSRRKNGKRCSKLWRACRRRRRRRTKATSGCRSATRFATSRCR</sequence>
<evidence type="ECO:0000259" key="1">
    <source>
        <dbReference type="Pfam" id="PF14480"/>
    </source>
</evidence>
<accession>A0ABQ4N2R1</accession>
<proteinExistence type="predicted"/>
<comment type="caution">
    <text evidence="2">The sequence shown here is derived from an EMBL/GenBank/DDBJ whole genome shotgun (WGS) entry which is preliminary data.</text>
</comment>
<protein>
    <recommendedName>
        <fullName evidence="1">DNA polymerase III PolC-type N-terminal domain-containing protein</fullName>
    </recommendedName>
</protein>
<dbReference type="InterPro" id="IPR028112">
    <property type="entry name" value="DNA_PolC-type_N_I"/>
</dbReference>
<dbReference type="EMBL" id="BOVJ01000031">
    <property type="protein sequence ID" value="GIQ62450.1"/>
    <property type="molecule type" value="Genomic_DNA"/>
</dbReference>
<evidence type="ECO:0000313" key="3">
    <source>
        <dbReference type="Proteomes" id="UP000680304"/>
    </source>
</evidence>
<dbReference type="Pfam" id="PF14480">
    <property type="entry name" value="DNA_pol3_a_NI"/>
    <property type="match status" value="1"/>
</dbReference>
<feature type="domain" description="DNA polymerase III PolC-type N-terminal" evidence="1">
    <location>
        <begin position="10"/>
        <end position="80"/>
    </location>
</feature>
<keyword evidence="3" id="KW-1185">Reference proteome</keyword>